<name>A0AAD5WZC1_9FUNG</name>
<proteinExistence type="predicted"/>
<organism evidence="1 2">
    <name type="scientific">Rhizophlyctis rosea</name>
    <dbReference type="NCBI Taxonomy" id="64517"/>
    <lineage>
        <taxon>Eukaryota</taxon>
        <taxon>Fungi</taxon>
        <taxon>Fungi incertae sedis</taxon>
        <taxon>Chytridiomycota</taxon>
        <taxon>Chytridiomycota incertae sedis</taxon>
        <taxon>Chytridiomycetes</taxon>
        <taxon>Rhizophlyctidales</taxon>
        <taxon>Rhizophlyctidaceae</taxon>
        <taxon>Rhizophlyctis</taxon>
    </lineage>
</organism>
<keyword evidence="2" id="KW-1185">Reference proteome</keyword>
<evidence type="ECO:0000313" key="1">
    <source>
        <dbReference type="EMBL" id="KAJ3046608.1"/>
    </source>
</evidence>
<reference evidence="1" key="1">
    <citation type="submission" date="2020-05" db="EMBL/GenBank/DDBJ databases">
        <title>Phylogenomic resolution of chytrid fungi.</title>
        <authorList>
            <person name="Stajich J.E."/>
            <person name="Amses K."/>
            <person name="Simmons R."/>
            <person name="Seto K."/>
            <person name="Myers J."/>
            <person name="Bonds A."/>
            <person name="Quandt C.A."/>
            <person name="Barry K."/>
            <person name="Liu P."/>
            <person name="Grigoriev I."/>
            <person name="Longcore J.E."/>
            <person name="James T.Y."/>
        </authorList>
    </citation>
    <scope>NUCLEOTIDE SEQUENCE</scope>
    <source>
        <strain evidence="1">JEL0318</strain>
    </source>
</reference>
<comment type="caution">
    <text evidence="1">The sequence shown here is derived from an EMBL/GenBank/DDBJ whole genome shotgun (WGS) entry which is preliminary data.</text>
</comment>
<dbReference type="AlphaFoldDB" id="A0AAD5WZC1"/>
<evidence type="ECO:0000313" key="2">
    <source>
        <dbReference type="Proteomes" id="UP001212841"/>
    </source>
</evidence>
<gene>
    <name evidence="1" type="ORF">HK097_000706</name>
</gene>
<feature type="non-terminal residue" evidence="1">
    <location>
        <position position="58"/>
    </location>
</feature>
<dbReference type="Proteomes" id="UP001212841">
    <property type="component" value="Unassembled WGS sequence"/>
</dbReference>
<dbReference type="EMBL" id="JADGJD010001130">
    <property type="protein sequence ID" value="KAJ3046608.1"/>
    <property type="molecule type" value="Genomic_DNA"/>
</dbReference>
<accession>A0AAD5WZC1</accession>
<sequence>MVEAIRRTEWLQNDLKAEQERSADLSRQIKAFEEAERVRMDKIEELMREGERVKEDFR</sequence>
<protein>
    <submittedName>
        <fullName evidence="1">Uncharacterized protein</fullName>
    </submittedName>
</protein>